<keyword evidence="3" id="KW-1185">Reference proteome</keyword>
<accession>A0AAJ4XJP6</accession>
<sequence>MRAIRLFQRPKLLLQAALVSISLLSVTAYPVRIAPSDLGEILEIMHTGQHGLLSQVDAERFAMQSSKWRRPGLKFLPQTGITINDRGPTIRVRNRYGIPHMIRFGDNSRAYYVAPRSSETFEKSHFEGQPYTVHPITTDPSMIRFVEYHDAGH</sequence>
<evidence type="ECO:0000256" key="1">
    <source>
        <dbReference type="SAM" id="SignalP"/>
    </source>
</evidence>
<protein>
    <submittedName>
        <fullName evidence="2">Uncharacterized protein</fullName>
    </submittedName>
</protein>
<name>A0AAJ4XJP6_9BASI</name>
<reference evidence="2" key="1">
    <citation type="submission" date="2023-10" db="EMBL/GenBank/DDBJ databases">
        <authorList>
            <person name="Guldener U."/>
        </authorList>
    </citation>
    <scope>NUCLEOTIDE SEQUENCE</scope>
    <source>
        <strain evidence="2">Mp4</strain>
    </source>
</reference>
<evidence type="ECO:0000313" key="3">
    <source>
        <dbReference type="Proteomes" id="UP001294444"/>
    </source>
</evidence>
<feature type="chain" id="PRO_5042485536" evidence="1">
    <location>
        <begin position="29"/>
        <end position="153"/>
    </location>
</feature>
<dbReference type="EMBL" id="OAPG01000004">
    <property type="protein sequence ID" value="SNX83735.1"/>
    <property type="molecule type" value="Genomic_DNA"/>
</dbReference>
<gene>
    <name evidence="2" type="ORF">MEPE_02442</name>
</gene>
<proteinExistence type="predicted"/>
<evidence type="ECO:0000313" key="2">
    <source>
        <dbReference type="EMBL" id="SNX83735.1"/>
    </source>
</evidence>
<organism evidence="2 3">
    <name type="scientific">Melanopsichium pennsylvanicum</name>
    <dbReference type="NCBI Taxonomy" id="63383"/>
    <lineage>
        <taxon>Eukaryota</taxon>
        <taxon>Fungi</taxon>
        <taxon>Dikarya</taxon>
        <taxon>Basidiomycota</taxon>
        <taxon>Ustilaginomycotina</taxon>
        <taxon>Ustilaginomycetes</taxon>
        <taxon>Ustilaginales</taxon>
        <taxon>Ustilaginaceae</taxon>
        <taxon>Melanopsichium</taxon>
    </lineage>
</organism>
<dbReference type="Proteomes" id="UP001294444">
    <property type="component" value="Unassembled WGS sequence"/>
</dbReference>
<dbReference type="AlphaFoldDB" id="A0AAJ4XJP6"/>
<feature type="signal peptide" evidence="1">
    <location>
        <begin position="1"/>
        <end position="28"/>
    </location>
</feature>
<comment type="caution">
    <text evidence="2">The sequence shown here is derived from an EMBL/GenBank/DDBJ whole genome shotgun (WGS) entry which is preliminary data.</text>
</comment>
<keyword evidence="1" id="KW-0732">Signal</keyword>